<dbReference type="GO" id="GO:0000795">
    <property type="term" value="C:synaptonemal complex"/>
    <property type="evidence" value="ECO:0007669"/>
    <property type="project" value="InterPro"/>
</dbReference>
<evidence type="ECO:0000256" key="1">
    <source>
        <dbReference type="ARBA" id="ARBA00022723"/>
    </source>
</evidence>
<dbReference type="PANTHER" id="PTHR14305">
    <property type="entry name" value="E3 UBIQUITIN-PROTEIN LIGASE CCNB1IP1"/>
    <property type="match status" value="1"/>
</dbReference>
<sequence length="311" mass="34385">MEHTLKCNVLKCRKELGDRALVTTCSHIFCLECAQQSGMITGGANSDRRATCMACNGDLSKPDDAVVTVLDPSEDYKTSVLSGLCPNIIMECAGRALSFWAYQTTQEIVYQRYLEKNLTEKFKSLDMQLEKTINDANTEIDNIQSQVKGEVSRAEYENLRRRFDDLAKAYREKTRLLSESQERCDRIKRKAELGQLQVAASNEIDAQLGVHSITGISPQRAAGQGFYEQQVSTGPNPTRQQPIVNHGSSGGPASHQRGYAMFPNMDMAWRGQGQPNANSGKRNHTFMLLGSPNQVSLQASSKPPCASVRAT</sequence>
<dbReference type="AlphaFoldDB" id="A0A9P8VGQ1"/>
<dbReference type="Proteomes" id="UP000770015">
    <property type="component" value="Unassembled WGS sequence"/>
</dbReference>
<dbReference type="InterPro" id="IPR042448">
    <property type="entry name" value="CCNB1IP1"/>
</dbReference>
<keyword evidence="2" id="KW-0863">Zinc-finger</keyword>
<dbReference type="GO" id="GO:0008270">
    <property type="term" value="F:zinc ion binding"/>
    <property type="evidence" value="ECO:0007669"/>
    <property type="project" value="UniProtKB-KW"/>
</dbReference>
<evidence type="ECO:0000313" key="8">
    <source>
        <dbReference type="Proteomes" id="UP000770015"/>
    </source>
</evidence>
<keyword evidence="3" id="KW-0862">Zinc</keyword>
<gene>
    <name evidence="7" type="ORF">F5X68DRAFT_130806</name>
</gene>
<comment type="caution">
    <text evidence="7">The sequence shown here is derived from an EMBL/GenBank/DDBJ whole genome shotgun (WGS) entry which is preliminary data.</text>
</comment>
<evidence type="ECO:0000256" key="3">
    <source>
        <dbReference type="ARBA" id="ARBA00022833"/>
    </source>
</evidence>
<protein>
    <submittedName>
        <fullName evidence="7">E3 ubiquitin-protein ligase CCNB1IP1</fullName>
    </submittedName>
</protein>
<feature type="region of interest" description="Disordered" evidence="5">
    <location>
        <begin position="229"/>
        <end position="254"/>
    </location>
</feature>
<dbReference type="GO" id="GO:0061630">
    <property type="term" value="F:ubiquitin protein ligase activity"/>
    <property type="evidence" value="ECO:0007669"/>
    <property type="project" value="InterPro"/>
</dbReference>
<evidence type="ECO:0000256" key="4">
    <source>
        <dbReference type="SAM" id="Coils"/>
    </source>
</evidence>
<evidence type="ECO:0000256" key="2">
    <source>
        <dbReference type="ARBA" id="ARBA00022771"/>
    </source>
</evidence>
<organism evidence="7 8">
    <name type="scientific">Plectosphaerella plurivora</name>
    <dbReference type="NCBI Taxonomy" id="936078"/>
    <lineage>
        <taxon>Eukaryota</taxon>
        <taxon>Fungi</taxon>
        <taxon>Dikarya</taxon>
        <taxon>Ascomycota</taxon>
        <taxon>Pezizomycotina</taxon>
        <taxon>Sordariomycetes</taxon>
        <taxon>Hypocreomycetidae</taxon>
        <taxon>Glomerellales</taxon>
        <taxon>Plectosphaerellaceae</taxon>
        <taxon>Plectosphaerella</taxon>
    </lineage>
</organism>
<evidence type="ECO:0000313" key="7">
    <source>
        <dbReference type="EMBL" id="KAH6690465.1"/>
    </source>
</evidence>
<dbReference type="Pfam" id="PF14634">
    <property type="entry name" value="zf-RING_5"/>
    <property type="match status" value="1"/>
</dbReference>
<keyword evidence="4" id="KW-0175">Coiled coil</keyword>
<feature type="coiled-coil region" evidence="4">
    <location>
        <begin position="126"/>
        <end position="190"/>
    </location>
</feature>
<dbReference type="InterPro" id="IPR017907">
    <property type="entry name" value="Znf_RING_CS"/>
</dbReference>
<reference evidence="7" key="1">
    <citation type="journal article" date="2021" name="Nat. Commun.">
        <title>Genetic determinants of endophytism in the Arabidopsis root mycobiome.</title>
        <authorList>
            <person name="Mesny F."/>
            <person name="Miyauchi S."/>
            <person name="Thiergart T."/>
            <person name="Pickel B."/>
            <person name="Atanasova L."/>
            <person name="Karlsson M."/>
            <person name="Huettel B."/>
            <person name="Barry K.W."/>
            <person name="Haridas S."/>
            <person name="Chen C."/>
            <person name="Bauer D."/>
            <person name="Andreopoulos W."/>
            <person name="Pangilinan J."/>
            <person name="LaButti K."/>
            <person name="Riley R."/>
            <person name="Lipzen A."/>
            <person name="Clum A."/>
            <person name="Drula E."/>
            <person name="Henrissat B."/>
            <person name="Kohler A."/>
            <person name="Grigoriev I.V."/>
            <person name="Martin F.M."/>
            <person name="Hacquard S."/>
        </authorList>
    </citation>
    <scope>NUCLEOTIDE SEQUENCE</scope>
    <source>
        <strain evidence="7">MPI-SDFR-AT-0117</strain>
    </source>
</reference>
<dbReference type="SUPFAM" id="SSF57850">
    <property type="entry name" value="RING/U-box"/>
    <property type="match status" value="1"/>
</dbReference>
<evidence type="ECO:0000259" key="6">
    <source>
        <dbReference type="Pfam" id="PF14634"/>
    </source>
</evidence>
<dbReference type="PROSITE" id="PS00518">
    <property type="entry name" value="ZF_RING_1"/>
    <property type="match status" value="1"/>
</dbReference>
<dbReference type="InterPro" id="IPR013083">
    <property type="entry name" value="Znf_RING/FYVE/PHD"/>
</dbReference>
<name>A0A9P8VGQ1_9PEZI</name>
<dbReference type="PROSITE" id="PS50096">
    <property type="entry name" value="IQ"/>
    <property type="match status" value="1"/>
</dbReference>
<evidence type="ECO:0000256" key="5">
    <source>
        <dbReference type="SAM" id="MobiDB-lite"/>
    </source>
</evidence>
<keyword evidence="8" id="KW-1185">Reference proteome</keyword>
<dbReference type="EMBL" id="JAGSXJ010000006">
    <property type="protein sequence ID" value="KAH6690465.1"/>
    <property type="molecule type" value="Genomic_DNA"/>
</dbReference>
<dbReference type="Gene3D" id="3.30.40.10">
    <property type="entry name" value="Zinc/RING finger domain, C3HC4 (zinc finger)"/>
    <property type="match status" value="1"/>
</dbReference>
<keyword evidence="1" id="KW-0479">Metal-binding</keyword>
<accession>A0A9P8VGQ1</accession>
<dbReference type="OrthoDB" id="441210at2759"/>
<feature type="domain" description="RING-type" evidence="6">
    <location>
        <begin position="6"/>
        <end position="56"/>
    </location>
</feature>
<proteinExistence type="predicted"/>
<feature type="compositionally biased region" description="Polar residues" evidence="5">
    <location>
        <begin position="229"/>
        <end position="247"/>
    </location>
</feature>
<dbReference type="InterPro" id="IPR001841">
    <property type="entry name" value="Znf_RING"/>
</dbReference>
<dbReference type="GO" id="GO:0007131">
    <property type="term" value="P:reciprocal meiotic recombination"/>
    <property type="evidence" value="ECO:0007669"/>
    <property type="project" value="InterPro"/>
</dbReference>
<dbReference type="PANTHER" id="PTHR14305:SF0">
    <property type="entry name" value="E3 UBIQUITIN-PROTEIN LIGASE CCNB1IP1"/>
    <property type="match status" value="1"/>
</dbReference>